<protein>
    <submittedName>
        <fullName evidence="1">Uncharacterized protein</fullName>
    </submittedName>
</protein>
<dbReference type="EMBL" id="KY514264">
    <property type="protein sequence ID" value="ARB11739.1"/>
    <property type="molecule type" value="Genomic_DNA"/>
</dbReference>
<proteinExistence type="predicted"/>
<evidence type="ECO:0000313" key="2">
    <source>
        <dbReference type="Proteomes" id="UP000240218"/>
    </source>
</evidence>
<accession>A0A2P0PAN9</accession>
<gene>
    <name evidence="1" type="ORF">CB1_12</name>
</gene>
<organism evidence="1 2">
    <name type="scientific">Pectobacterium phage vB_PatP_CB1</name>
    <dbReference type="NCBI Taxonomy" id="1958917"/>
    <lineage>
        <taxon>Viruses</taxon>
        <taxon>Duplodnaviria</taxon>
        <taxon>Heunggongvirae</taxon>
        <taxon>Uroviricota</taxon>
        <taxon>Caudoviricetes</taxon>
        <taxon>Schitoviridae</taxon>
        <taxon>Cbunavirus</taxon>
        <taxon>Cbunavirus CB1</taxon>
    </lineage>
</organism>
<evidence type="ECO:0000313" key="1">
    <source>
        <dbReference type="EMBL" id="ARB11739.1"/>
    </source>
</evidence>
<name>A0A2P0PAN9_9CAUD</name>
<sequence length="126" mass="14039">MGNKVFVFGSNLRGIHGAGAAKYALQNEGAIWGKGTGHHGNSYAIPTKDERIQTLPLWHIAEQITDFIAYAYAHPECEFKVTQIGCGLAGYKASQIAPLFREAPFNCHFDSAWSWYLPEHKQWGTQ</sequence>
<reference evidence="1 2" key="1">
    <citation type="submission" date="2017-01" db="EMBL/GenBank/DDBJ databases">
        <title>Isolation and charaterisation of Pectobacterium phages.</title>
        <authorList>
            <person name="Buttimer C.T.H."/>
            <person name="Lucid A."/>
            <person name="Coffey A."/>
        </authorList>
    </citation>
    <scope>NUCLEOTIDE SEQUENCE [LARGE SCALE GENOMIC DNA]</scope>
</reference>
<keyword evidence="2" id="KW-1185">Reference proteome</keyword>
<dbReference type="Proteomes" id="UP000240218">
    <property type="component" value="Segment"/>
</dbReference>